<dbReference type="PROSITE" id="PS50005">
    <property type="entry name" value="TPR"/>
    <property type="match status" value="1"/>
</dbReference>
<dbReference type="Gene3D" id="1.25.40.10">
    <property type="entry name" value="Tetratricopeptide repeat domain"/>
    <property type="match status" value="2"/>
</dbReference>
<sequence length="492" mass="56545">MAQYHPFFLLLPAIVCLYLPCYAVSNLTAPLSKAYSETLKLKIVTGRAILQKEAKQDPENAVTLLFSNYTDFMEVCTKQDKAEVEKLINRQEARLGRLDKWKEKSVWVNYAKAEIRAQLAMSELLFGNRVSAAWDFRKAYLQFKANETQYPDFIPNRKTLGVMQVLLGSVPNEYKWFLNIIGLGGNTAAGLANLKRASQEPTIFQNEARLLHALLLQLLDEDNAASTLPQISALVKQQPDNLLYSFVAIVLHKKAKLADTALQYYIKRPTGTTYSSFPYLHHMAADLYLYRGNYEASIKENRTFLEQHKGEHYLKAANYKLYLAYWLSNHPTQAKWHYQQVTQVGADLTEEDKYALNIFSRSELPNKYLLLARLHSDGGFYEQALLEVNKLELTKDTPLPVRAEYYYRKARIYHGLQQTAQAIKYYEATITTCQDEPLYFSAHAALQLGYLYQQQKKYDLARGWYQKALNYSNHAYKNSIQAKAKLALSTLP</sequence>
<comment type="caution">
    <text evidence="2">The sequence shown here is derived from an EMBL/GenBank/DDBJ whole genome shotgun (WGS) entry which is preliminary data.</text>
</comment>
<accession>A0A6B2GXA4</accession>
<proteinExistence type="predicted"/>
<dbReference type="Proteomes" id="UP000478546">
    <property type="component" value="Unassembled WGS sequence"/>
</dbReference>
<reference evidence="2 3" key="1">
    <citation type="submission" date="2020-01" db="EMBL/GenBank/DDBJ databases">
        <authorList>
            <person name="Kim M.K."/>
        </authorList>
    </citation>
    <scope>NUCLEOTIDE SEQUENCE [LARGE SCALE GENOMIC DNA]</scope>
    <source>
        <strain evidence="2 3">BT213</strain>
    </source>
</reference>
<dbReference type="Pfam" id="PF13181">
    <property type="entry name" value="TPR_8"/>
    <property type="match status" value="2"/>
</dbReference>
<dbReference type="RefSeq" id="WP_162344536.1">
    <property type="nucleotide sequence ID" value="NZ_JAAEAA010000001.1"/>
</dbReference>
<keyword evidence="1" id="KW-0802">TPR repeat</keyword>
<evidence type="ECO:0000313" key="3">
    <source>
        <dbReference type="Proteomes" id="UP000478546"/>
    </source>
</evidence>
<gene>
    <name evidence="2" type="ORF">GWO68_01030</name>
</gene>
<evidence type="ECO:0000313" key="2">
    <source>
        <dbReference type="EMBL" id="NDK54488.1"/>
    </source>
</evidence>
<dbReference type="AlphaFoldDB" id="A0A6B2GXA4"/>
<name>A0A6B2GXA4_9BACT</name>
<dbReference type="SMART" id="SM00028">
    <property type="entry name" value="TPR"/>
    <property type="match status" value="2"/>
</dbReference>
<evidence type="ECO:0000256" key="1">
    <source>
        <dbReference type="PROSITE-ProRule" id="PRU00339"/>
    </source>
</evidence>
<feature type="repeat" description="TPR" evidence="1">
    <location>
        <begin position="442"/>
        <end position="475"/>
    </location>
</feature>
<dbReference type="InterPro" id="IPR019734">
    <property type="entry name" value="TPR_rpt"/>
</dbReference>
<dbReference type="EMBL" id="JAAEAA010000001">
    <property type="protein sequence ID" value="NDK54488.1"/>
    <property type="molecule type" value="Genomic_DNA"/>
</dbReference>
<organism evidence="2 3">
    <name type="scientific">Pontibacter fetidus</name>
    <dbReference type="NCBI Taxonomy" id="2700082"/>
    <lineage>
        <taxon>Bacteria</taxon>
        <taxon>Pseudomonadati</taxon>
        <taxon>Bacteroidota</taxon>
        <taxon>Cytophagia</taxon>
        <taxon>Cytophagales</taxon>
        <taxon>Hymenobacteraceae</taxon>
        <taxon>Pontibacter</taxon>
    </lineage>
</organism>
<dbReference type="InterPro" id="IPR011990">
    <property type="entry name" value="TPR-like_helical_dom_sf"/>
</dbReference>
<keyword evidence="3" id="KW-1185">Reference proteome</keyword>
<protein>
    <submittedName>
        <fullName evidence="2">Tetratricopeptide repeat protein</fullName>
    </submittedName>
</protein>
<dbReference type="SUPFAM" id="SSF48452">
    <property type="entry name" value="TPR-like"/>
    <property type="match status" value="1"/>
</dbReference>